<gene>
    <name evidence="5" type="ORF">PR048_019651</name>
</gene>
<comment type="subcellular location">
    <subcellularLocation>
        <location evidence="1">Nucleus</location>
    </subcellularLocation>
</comment>
<dbReference type="Proteomes" id="UP001159363">
    <property type="component" value="Chromosome 6"/>
</dbReference>
<feature type="region of interest" description="Disordered" evidence="4">
    <location>
        <begin position="1"/>
        <end position="28"/>
    </location>
</feature>
<protein>
    <recommendedName>
        <fullName evidence="7">Nucleolar complex protein 2 homolog</fullName>
    </recommendedName>
</protein>
<evidence type="ECO:0000313" key="6">
    <source>
        <dbReference type="Proteomes" id="UP001159363"/>
    </source>
</evidence>
<feature type="compositionally biased region" description="Acidic residues" evidence="4">
    <location>
        <begin position="694"/>
        <end position="703"/>
    </location>
</feature>
<feature type="compositionally biased region" description="Acidic residues" evidence="4">
    <location>
        <begin position="54"/>
        <end position="63"/>
    </location>
</feature>
<dbReference type="PANTHER" id="PTHR12687:SF4">
    <property type="entry name" value="NUCLEOLAR COMPLEX PROTEIN 2 HOMOLOG"/>
    <property type="match status" value="1"/>
</dbReference>
<feature type="region of interest" description="Disordered" evidence="4">
    <location>
        <begin position="53"/>
        <end position="83"/>
    </location>
</feature>
<dbReference type="PANTHER" id="PTHR12687">
    <property type="entry name" value="NUCLEOLAR COMPLEX 2 AND RAD4-RELATED"/>
    <property type="match status" value="1"/>
</dbReference>
<dbReference type="InterPro" id="IPR016024">
    <property type="entry name" value="ARM-type_fold"/>
</dbReference>
<evidence type="ECO:0008006" key="7">
    <source>
        <dbReference type="Google" id="ProtNLM"/>
    </source>
</evidence>
<comment type="similarity">
    <text evidence="2">Belongs to the NOC2 family.</text>
</comment>
<evidence type="ECO:0000256" key="4">
    <source>
        <dbReference type="SAM" id="MobiDB-lite"/>
    </source>
</evidence>
<evidence type="ECO:0000313" key="5">
    <source>
        <dbReference type="EMBL" id="KAJ8879045.1"/>
    </source>
</evidence>
<dbReference type="Pfam" id="PF03715">
    <property type="entry name" value="Noc2"/>
    <property type="match status" value="1"/>
</dbReference>
<organism evidence="5 6">
    <name type="scientific">Dryococelus australis</name>
    <dbReference type="NCBI Taxonomy" id="614101"/>
    <lineage>
        <taxon>Eukaryota</taxon>
        <taxon>Metazoa</taxon>
        <taxon>Ecdysozoa</taxon>
        <taxon>Arthropoda</taxon>
        <taxon>Hexapoda</taxon>
        <taxon>Insecta</taxon>
        <taxon>Pterygota</taxon>
        <taxon>Neoptera</taxon>
        <taxon>Polyneoptera</taxon>
        <taxon>Phasmatodea</taxon>
        <taxon>Verophasmatodea</taxon>
        <taxon>Anareolatae</taxon>
        <taxon>Phasmatidae</taxon>
        <taxon>Eurycanthinae</taxon>
        <taxon>Dryococelus</taxon>
    </lineage>
</organism>
<accession>A0ABQ9H418</accession>
<dbReference type="EMBL" id="JARBHB010000007">
    <property type="protein sequence ID" value="KAJ8879045.1"/>
    <property type="molecule type" value="Genomic_DNA"/>
</dbReference>
<sequence>MAVKKKEKLTSMNGKLPKLKKKNKKETSKKYKHVYEEHMGSMNVDEFFSTGIVDSDDSNDDGDVANINGKDVKNENSSSYEEGGDNMHVLESDGDTGFSESKLHKESLAKLQSTDPEFYSFLRANDKKLLQFELSDSESDVHERASEDVNIHQLPDMLEVASDDSENEATDYGSSEHNITLKMVKSWHENLQTDKTAGTIRIVIKAFHAALQRVTVEDDEEPAEFKVDDSSVFNAVVQLCVLDLQPAIKRFLRILGTVGHVQPSKCKRWVKIKVVLKMYLGDLLQLLGSVSSPHILTVLLKHLHQMIPFLLFFTNISKLYLKKLIQLWSSGEETVRVVAFLCILRFSTSRQADLLQSVLKKMYIAYVNNCKFVSPNTLSGINFMRHSLVEIYALDESASYQHVFLYVRQLAINLRNAITVQKKEHHQAVYSWQFVHSLYLWVELLCATSNKLQLQPLLYPLVQIIIGTLKLIPIAYYYPLRFHCVQMLIQLSKSSVFVPVLPFLLEVLNSYDFNKRHKKVSMKPLDLTCMLRVSKSQIHENGFKDAVIEKIYQQILEYLACEAHCISFPDMVVPAVIQIKKFIKTCKVSNYTKKLKQLLDKIEENSRFVENERHKITFSLTERKVIDAWEATLREKGVPLLTYYNSWHKLHLQQVAKRVTENDKLGEFNIPVLKKFQKKRTMEPESSRPVELFPSDDSEDDILDAPMTSVEKIKKNNKKKEQREMKHVEFDIKTEADELAEDIIEEFTLSDLD</sequence>
<keyword evidence="3" id="KW-0539">Nucleus</keyword>
<reference evidence="5 6" key="1">
    <citation type="submission" date="2023-02" db="EMBL/GenBank/DDBJ databases">
        <title>LHISI_Scaffold_Assembly.</title>
        <authorList>
            <person name="Stuart O.P."/>
            <person name="Cleave R."/>
            <person name="Magrath M.J.L."/>
            <person name="Mikheyev A.S."/>
        </authorList>
    </citation>
    <scope>NUCLEOTIDE SEQUENCE [LARGE SCALE GENOMIC DNA]</scope>
    <source>
        <strain evidence="5">Daus_M_001</strain>
        <tissue evidence="5">Leg muscle</tissue>
    </source>
</reference>
<proteinExistence type="inferred from homology"/>
<feature type="region of interest" description="Disordered" evidence="4">
    <location>
        <begin position="683"/>
        <end position="705"/>
    </location>
</feature>
<comment type="caution">
    <text evidence="5">The sequence shown here is derived from an EMBL/GenBank/DDBJ whole genome shotgun (WGS) entry which is preliminary data.</text>
</comment>
<keyword evidence="6" id="KW-1185">Reference proteome</keyword>
<name>A0ABQ9H418_9NEOP</name>
<evidence type="ECO:0000256" key="3">
    <source>
        <dbReference type="ARBA" id="ARBA00023242"/>
    </source>
</evidence>
<evidence type="ECO:0000256" key="1">
    <source>
        <dbReference type="ARBA" id="ARBA00004123"/>
    </source>
</evidence>
<dbReference type="InterPro" id="IPR005343">
    <property type="entry name" value="Noc2"/>
</dbReference>
<evidence type="ECO:0000256" key="2">
    <source>
        <dbReference type="ARBA" id="ARBA00005907"/>
    </source>
</evidence>
<dbReference type="SUPFAM" id="SSF48371">
    <property type="entry name" value="ARM repeat"/>
    <property type="match status" value="1"/>
</dbReference>